<dbReference type="GO" id="GO:0005524">
    <property type="term" value="F:ATP binding"/>
    <property type="evidence" value="ECO:0007669"/>
    <property type="project" value="InterPro"/>
</dbReference>
<dbReference type="AlphaFoldDB" id="A0A448ZAN8"/>
<evidence type="ECO:0000256" key="1">
    <source>
        <dbReference type="SAM" id="MobiDB-lite"/>
    </source>
</evidence>
<dbReference type="CDD" id="cd18785">
    <property type="entry name" value="SF2_C"/>
    <property type="match status" value="1"/>
</dbReference>
<reference evidence="4 5" key="1">
    <citation type="submission" date="2019-01" db="EMBL/GenBank/DDBJ databases">
        <authorList>
            <person name="Ferrante I. M."/>
        </authorList>
    </citation>
    <scope>NUCLEOTIDE SEQUENCE [LARGE SCALE GENOMIC DNA]</scope>
    <source>
        <strain evidence="4 5">B856</strain>
    </source>
</reference>
<dbReference type="SUPFAM" id="SSF52540">
    <property type="entry name" value="P-loop containing nucleoside triphosphate hydrolases"/>
    <property type="match status" value="1"/>
</dbReference>
<dbReference type="Proteomes" id="UP000291116">
    <property type="component" value="Unassembled WGS sequence"/>
</dbReference>
<sequence length="1139" mass="129065">MKRAYPITIDRGVGPIQKEHPERCRRVPRRRNVRSCTGLGMVLLLALAAGAPTAFSFVFDTLSPSPAAVAPVRIIRRREESSATKKATTTDRRGSLLSAPGMAVTQRSIHTSRGAGNPLYASATIESSVEAMGDKPNSVAQKEDDGRSDEIVADILDFFRQHGSEKGVGVNEPPRKRGNVQLVAGSGKTYIAWKVMEGLLMREKSRTRLVGGAVPELRIGVFVTPFLNLIDQALSNREAHQILESSNSDDNDSVAIDTMVVASKTGRANEKCSTEESEIRGFLTSTRASNGEHAASIKLLACTYSSLHKLGSAIRTLREERNRTDVRIDVCVFDEAHRMEGLTRSNSKQHRKQQNPRTSPHGSFAYGLYDSNIDIQNRLFMTGTPHNFARNATVVPVLPTKPSPEGDRVFLKKYGAEANEEESNGEHTKESRIRSFSDETLFGPCLARNTYRESVEQNITVPIGLFGVDMGVFQEYDNDFANGAIGDDNENFGEPKPEKDYYLPLAIQSAFQKLNVSHAVTFHSTNQRAREFLSLAEDVFARNNFDIDLFNMDCKTPPEERRLILKQAAASPRSLITNCKLLSMGVDEAWLDLVVIADPVRSTVDGRQMIGRVGRKAPGKTKGYVVVPVPVLEGDGLEENRRNNHAYQRFVTTFHHMVHIDEELRQEVLIAVQTSEELGRPLHESEYPSRILEAFNLPMSIPAEVKDQLMDCAIVAYNNNDYGDDSSKTWDRMVEFLRIYKTRNGDCNVPQSYTEETGECLGSWLNAQRLNMRRGLLDPHRRNTLTELGVVWDTIGQKWEDMYTLLAQYKEREGHCNVPRNHQEGPEQNLGAWVNRQRIGKRKGKLDPVHEDRLAKLGIVWDVLAQQWDSMYTLLLQYKDRTGNCNVPFKHEEDGEKLGMWLNTQRHNRKNGDLGTERIQKLESAGVVWDPSGQQWGDMYTLLLQYKERTGDCNVPLLHEEDGKKLGHWLNKQRRDKKTGTLAKEKVDLLSEHGVVWNLTAQQWKAMFKLLVHFRDREGHCNVPQMHREKGEKLGTWLVNQRTSRRLGKLDAELETKLMKLGVVWDTNAQQWDHMHSLLVQYRERNGDCNVRRSYEEGGKKLGNWVNTQRSNKKLGKLSKERIQRLEDAEFLWTSNKGQ</sequence>
<feature type="region of interest" description="Disordered" evidence="1">
    <location>
        <begin position="80"/>
        <end position="117"/>
    </location>
</feature>
<dbReference type="InterPro" id="IPR005114">
    <property type="entry name" value="Helicase_assoc"/>
</dbReference>
<dbReference type="GO" id="GO:0003677">
    <property type="term" value="F:DNA binding"/>
    <property type="evidence" value="ECO:0007669"/>
    <property type="project" value="InterPro"/>
</dbReference>
<dbReference type="Pfam" id="PF03457">
    <property type="entry name" value="HA"/>
    <property type="match status" value="6"/>
</dbReference>
<dbReference type="OrthoDB" id="44064at2759"/>
<feature type="compositionally biased region" description="Basic and acidic residues" evidence="1">
    <location>
        <begin position="80"/>
        <end position="94"/>
    </location>
</feature>
<dbReference type="InterPro" id="IPR027417">
    <property type="entry name" value="P-loop_NTPase"/>
</dbReference>
<dbReference type="EMBL" id="CAACVS010000206">
    <property type="protein sequence ID" value="VEU39132.1"/>
    <property type="molecule type" value="Genomic_DNA"/>
</dbReference>
<dbReference type="PANTHER" id="PTHR33418">
    <property type="entry name" value="HELICASE-ASSOCIATED"/>
    <property type="match status" value="1"/>
</dbReference>
<accession>A0A448ZAN8</accession>
<dbReference type="PANTHER" id="PTHR33418:SF1">
    <property type="entry name" value="HELICASE-ASSOCIATED DOMAIN-CONTAINING PROTEIN"/>
    <property type="match status" value="1"/>
</dbReference>
<keyword evidence="2" id="KW-0812">Transmembrane</keyword>
<proteinExistence type="predicted"/>
<protein>
    <recommendedName>
        <fullName evidence="3">Helicase C-terminal domain-containing protein</fullName>
    </recommendedName>
</protein>
<keyword evidence="2" id="KW-1133">Transmembrane helix</keyword>
<evidence type="ECO:0000313" key="5">
    <source>
        <dbReference type="Proteomes" id="UP000291116"/>
    </source>
</evidence>
<dbReference type="Pfam" id="PF00271">
    <property type="entry name" value="Helicase_C"/>
    <property type="match status" value="1"/>
</dbReference>
<feature type="region of interest" description="Disordered" evidence="1">
    <location>
        <begin position="341"/>
        <end position="363"/>
    </location>
</feature>
<dbReference type="Pfam" id="PF04851">
    <property type="entry name" value="ResIII"/>
    <property type="match status" value="1"/>
</dbReference>
<name>A0A448ZAN8_9STRA</name>
<evidence type="ECO:0000256" key="2">
    <source>
        <dbReference type="SAM" id="Phobius"/>
    </source>
</evidence>
<dbReference type="PROSITE" id="PS51194">
    <property type="entry name" value="HELICASE_CTER"/>
    <property type="match status" value="1"/>
</dbReference>
<keyword evidence="5" id="KW-1185">Reference proteome</keyword>
<dbReference type="Gene3D" id="6.10.140.530">
    <property type="match status" value="6"/>
</dbReference>
<dbReference type="GO" id="GO:0016787">
    <property type="term" value="F:hydrolase activity"/>
    <property type="evidence" value="ECO:0007669"/>
    <property type="project" value="InterPro"/>
</dbReference>
<feature type="domain" description="Helicase C-terminal" evidence="3">
    <location>
        <begin position="506"/>
        <end position="665"/>
    </location>
</feature>
<keyword evidence="2" id="KW-0472">Membrane</keyword>
<dbReference type="InterPro" id="IPR001650">
    <property type="entry name" value="Helicase_C-like"/>
</dbReference>
<dbReference type="Gene3D" id="3.40.50.300">
    <property type="entry name" value="P-loop containing nucleotide triphosphate hydrolases"/>
    <property type="match status" value="2"/>
</dbReference>
<feature type="transmembrane region" description="Helical" evidence="2">
    <location>
        <begin position="36"/>
        <end position="59"/>
    </location>
</feature>
<dbReference type="InterPro" id="IPR006935">
    <property type="entry name" value="Helicase/UvrB_N"/>
</dbReference>
<organism evidence="4 5">
    <name type="scientific">Pseudo-nitzschia multistriata</name>
    <dbReference type="NCBI Taxonomy" id="183589"/>
    <lineage>
        <taxon>Eukaryota</taxon>
        <taxon>Sar</taxon>
        <taxon>Stramenopiles</taxon>
        <taxon>Ochrophyta</taxon>
        <taxon>Bacillariophyta</taxon>
        <taxon>Bacillariophyceae</taxon>
        <taxon>Bacillariophycidae</taxon>
        <taxon>Bacillariales</taxon>
        <taxon>Bacillariaceae</taxon>
        <taxon>Pseudo-nitzschia</taxon>
    </lineage>
</organism>
<gene>
    <name evidence="4" type="ORF">PSNMU_V1.4_AUG-EV-PASAV3_0059760</name>
</gene>
<evidence type="ECO:0000259" key="3">
    <source>
        <dbReference type="PROSITE" id="PS51194"/>
    </source>
</evidence>
<evidence type="ECO:0000313" key="4">
    <source>
        <dbReference type="EMBL" id="VEU39132.1"/>
    </source>
</evidence>